<gene>
    <name evidence="1" type="ORF">PPAR00522_LOCUS11504</name>
</gene>
<proteinExistence type="predicted"/>
<organism evidence="1">
    <name type="scientific">Polytomella parva</name>
    <dbReference type="NCBI Taxonomy" id="51329"/>
    <lineage>
        <taxon>Eukaryota</taxon>
        <taxon>Viridiplantae</taxon>
        <taxon>Chlorophyta</taxon>
        <taxon>core chlorophytes</taxon>
        <taxon>Chlorophyceae</taxon>
        <taxon>CS clade</taxon>
        <taxon>Chlamydomonadales</taxon>
        <taxon>Chlamydomonadaceae</taxon>
        <taxon>Polytomella</taxon>
    </lineage>
</organism>
<evidence type="ECO:0000313" key="1">
    <source>
        <dbReference type="EMBL" id="CAD8775099.1"/>
    </source>
</evidence>
<name>A0A7S0V208_9CHLO</name>
<protein>
    <submittedName>
        <fullName evidence="1">Uncharacterized protein</fullName>
    </submittedName>
</protein>
<reference evidence="1" key="1">
    <citation type="submission" date="2021-01" db="EMBL/GenBank/DDBJ databases">
        <authorList>
            <person name="Corre E."/>
            <person name="Pelletier E."/>
            <person name="Niang G."/>
            <person name="Scheremetjew M."/>
            <person name="Finn R."/>
            <person name="Kale V."/>
            <person name="Holt S."/>
            <person name="Cochrane G."/>
            <person name="Meng A."/>
            <person name="Brown T."/>
            <person name="Cohen L."/>
        </authorList>
    </citation>
    <scope>NUCLEOTIDE SEQUENCE</scope>
    <source>
        <strain evidence="1">SAG 63-3</strain>
    </source>
</reference>
<sequence length="238" mass="26816">MMSLRFASRISKAFTTSTRLTQARLFTSEAVPKAEISEKPSKNTNEENTSQTVFPVKLVRENTRIPFDKVFADDILNVLADNSLSVKDLRVRYDDFFTPDAWYILYDNEAKQSNLHKNFQKVMINGVNLHASIVTPKAAAEELGGWVSRHVIKRGCFVLLRAIKHQEDPEDGAEVDVSDIEALVKDYDIAFPKVQPYKRAANTFYLVNCTTPEEAVVVARNLNKTKVNGTMFVASVLP</sequence>
<dbReference type="EMBL" id="HBFM01017842">
    <property type="protein sequence ID" value="CAD8775099.1"/>
    <property type="molecule type" value="Transcribed_RNA"/>
</dbReference>
<accession>A0A7S0V208</accession>
<dbReference type="AlphaFoldDB" id="A0A7S0V208"/>